<keyword evidence="1" id="KW-0472">Membrane</keyword>
<keyword evidence="3" id="KW-1185">Reference proteome</keyword>
<dbReference type="EMBL" id="JACCBE010000001">
    <property type="protein sequence ID" value="NYD57088.1"/>
    <property type="molecule type" value="Genomic_DNA"/>
</dbReference>
<organism evidence="2 3">
    <name type="scientific">Nocardioides marinisabuli</name>
    <dbReference type="NCBI Taxonomy" id="419476"/>
    <lineage>
        <taxon>Bacteria</taxon>
        <taxon>Bacillati</taxon>
        <taxon>Actinomycetota</taxon>
        <taxon>Actinomycetes</taxon>
        <taxon>Propionibacteriales</taxon>
        <taxon>Nocardioidaceae</taxon>
        <taxon>Nocardioides</taxon>
    </lineage>
</organism>
<gene>
    <name evidence="2" type="ORF">BKA08_001326</name>
</gene>
<name>A0A7Y9EZY0_9ACTN</name>
<evidence type="ECO:0000313" key="3">
    <source>
        <dbReference type="Proteomes" id="UP000516957"/>
    </source>
</evidence>
<proteinExistence type="predicted"/>
<accession>A0A7Y9EZY0</accession>
<reference evidence="2 3" key="1">
    <citation type="submission" date="2020-07" db="EMBL/GenBank/DDBJ databases">
        <title>Sequencing the genomes of 1000 actinobacteria strains.</title>
        <authorList>
            <person name="Klenk H.-P."/>
        </authorList>
    </citation>
    <scope>NUCLEOTIDE SEQUENCE [LARGE SCALE GENOMIC DNA]</scope>
    <source>
        <strain evidence="2 3">DSM 18965</strain>
    </source>
</reference>
<dbReference type="AlphaFoldDB" id="A0A7Y9EZY0"/>
<keyword evidence="1" id="KW-0812">Transmembrane</keyword>
<dbReference type="RefSeq" id="WP_179614898.1">
    <property type="nucleotide sequence ID" value="NZ_CP059163.1"/>
</dbReference>
<dbReference type="Proteomes" id="UP000516957">
    <property type="component" value="Unassembled WGS sequence"/>
</dbReference>
<keyword evidence="1" id="KW-1133">Transmembrane helix</keyword>
<comment type="caution">
    <text evidence="2">The sequence shown here is derived from an EMBL/GenBank/DDBJ whole genome shotgun (WGS) entry which is preliminary data.</text>
</comment>
<evidence type="ECO:0000313" key="2">
    <source>
        <dbReference type="EMBL" id="NYD57088.1"/>
    </source>
</evidence>
<protein>
    <submittedName>
        <fullName evidence="2">Drug/metabolite transporter (DMT)-like permease</fullName>
    </submittedName>
</protein>
<feature type="transmembrane region" description="Helical" evidence="1">
    <location>
        <begin position="102"/>
        <end position="119"/>
    </location>
</feature>
<feature type="transmembrane region" description="Helical" evidence="1">
    <location>
        <begin position="78"/>
        <end position="96"/>
    </location>
</feature>
<evidence type="ECO:0000256" key="1">
    <source>
        <dbReference type="SAM" id="Phobius"/>
    </source>
</evidence>
<feature type="transmembrane region" description="Helical" evidence="1">
    <location>
        <begin position="12"/>
        <end position="33"/>
    </location>
</feature>
<sequence>MPSPMSPVEVRRGGLVGILVALASLALAGFFLLGPRDRPAEALGVFVPLAVGLVALALGTLALVPLWRGDRPGTARELAWALRGIAVLGVLCTGAALLTSDLPWSLGAVAPVLVALALLKDSHRLSLRAGASQDVIPPAGTDVPPA</sequence>
<feature type="transmembrane region" description="Helical" evidence="1">
    <location>
        <begin position="45"/>
        <end position="66"/>
    </location>
</feature>